<feature type="transmembrane region" description="Helical" evidence="1">
    <location>
        <begin position="47"/>
        <end position="66"/>
    </location>
</feature>
<dbReference type="InParanoid" id="A0A1Y2PAL3"/>
<organism evidence="2 3">
    <name type="scientific">Tenacibaculum holothuriorum</name>
    <dbReference type="NCBI Taxonomy" id="1635173"/>
    <lineage>
        <taxon>Bacteria</taxon>
        <taxon>Pseudomonadati</taxon>
        <taxon>Bacteroidota</taxon>
        <taxon>Flavobacteriia</taxon>
        <taxon>Flavobacteriales</taxon>
        <taxon>Flavobacteriaceae</taxon>
        <taxon>Tenacibaculum</taxon>
    </lineage>
</organism>
<dbReference type="Proteomes" id="UP000194221">
    <property type="component" value="Unassembled WGS sequence"/>
</dbReference>
<name>A0A1Y2PAL3_9FLAO</name>
<sequence>MGVIKKEIAIGVLISLLATFCGLFLYLEYVSDSGFVNTIKVIREGGALGTAIAIAAIPNLFVFFIFLKKNQDYRARGVLIGTILITLLTFALKVL</sequence>
<evidence type="ECO:0000313" key="2">
    <source>
        <dbReference type="EMBL" id="OSY87496.1"/>
    </source>
</evidence>
<keyword evidence="1" id="KW-0472">Membrane</keyword>
<accession>A0A1Y2PAL3</accession>
<comment type="caution">
    <text evidence="2">The sequence shown here is derived from an EMBL/GenBank/DDBJ whole genome shotgun (WGS) entry which is preliminary data.</text>
</comment>
<protein>
    <submittedName>
        <fullName evidence="2">Membrane protein</fullName>
    </submittedName>
</protein>
<keyword evidence="3" id="KW-1185">Reference proteome</keyword>
<dbReference type="AlphaFoldDB" id="A0A1Y2PAL3"/>
<gene>
    <name evidence="2" type="ORF">WH52_11565</name>
</gene>
<keyword evidence="1" id="KW-1133">Transmembrane helix</keyword>
<dbReference type="STRING" id="1635173.WH52_11565"/>
<evidence type="ECO:0000313" key="3">
    <source>
        <dbReference type="Proteomes" id="UP000194221"/>
    </source>
</evidence>
<evidence type="ECO:0000256" key="1">
    <source>
        <dbReference type="SAM" id="Phobius"/>
    </source>
</evidence>
<proteinExistence type="predicted"/>
<dbReference type="RefSeq" id="WP_086031115.1">
    <property type="nucleotide sequence ID" value="NZ_LAPZ01000011.1"/>
</dbReference>
<feature type="transmembrane region" description="Helical" evidence="1">
    <location>
        <begin position="73"/>
        <end position="92"/>
    </location>
</feature>
<dbReference type="OrthoDB" id="1362378at2"/>
<reference evidence="2 3" key="1">
    <citation type="submission" date="2015-03" db="EMBL/GenBank/DDBJ databases">
        <title>Genome sequence of Tenacibaculum sp. S2-2, isolated from intestinal microbiota of sea cucumber, Apostichopus japonicas.</title>
        <authorList>
            <person name="Shao Z."/>
            <person name="Wang L."/>
            <person name="Li X."/>
        </authorList>
    </citation>
    <scope>NUCLEOTIDE SEQUENCE [LARGE SCALE GENOMIC DNA]</scope>
    <source>
        <strain evidence="2 3">S2-2</strain>
    </source>
</reference>
<dbReference type="EMBL" id="LAPZ01000011">
    <property type="protein sequence ID" value="OSY87496.1"/>
    <property type="molecule type" value="Genomic_DNA"/>
</dbReference>
<feature type="transmembrane region" description="Helical" evidence="1">
    <location>
        <begin position="7"/>
        <end position="27"/>
    </location>
</feature>
<keyword evidence="1" id="KW-0812">Transmembrane</keyword>